<dbReference type="EMBL" id="WCWW01000020">
    <property type="protein sequence ID" value="KAB3856305.1"/>
    <property type="molecule type" value="Genomic_DNA"/>
</dbReference>
<evidence type="ECO:0000313" key="23">
    <source>
        <dbReference type="Proteomes" id="UP000283958"/>
    </source>
</evidence>
<dbReference type="NCBIfam" id="TIGR04057">
    <property type="entry name" value="SusC_RagA_signa"/>
    <property type="match status" value="1"/>
</dbReference>
<dbReference type="InterPro" id="IPR037066">
    <property type="entry name" value="Plug_dom_sf"/>
</dbReference>
<evidence type="ECO:0000313" key="20">
    <source>
        <dbReference type="EMBL" id="RHK90603.1"/>
    </source>
</evidence>
<evidence type="ECO:0000256" key="4">
    <source>
        <dbReference type="ARBA" id="ARBA00022692"/>
    </source>
</evidence>
<dbReference type="EMBL" id="QRMN01000003">
    <property type="protein sequence ID" value="RHJ80351.1"/>
    <property type="molecule type" value="Genomic_DNA"/>
</dbReference>
<comment type="similarity">
    <text evidence="7">Belongs to the TonB-dependent receptor family.</text>
</comment>
<dbReference type="InterPro" id="IPR008969">
    <property type="entry name" value="CarboxyPept-like_regulatory"/>
</dbReference>
<keyword evidence="4 7" id="KW-0812">Transmembrane</keyword>
<proteinExistence type="inferred from homology"/>
<dbReference type="AlphaFoldDB" id="A0A174HKL4"/>
<dbReference type="Proteomes" id="UP000758576">
    <property type="component" value="Unassembled WGS sequence"/>
</dbReference>
<evidence type="ECO:0000313" key="16">
    <source>
        <dbReference type="EMBL" id="MSS49190.1"/>
    </source>
</evidence>
<evidence type="ECO:0000256" key="2">
    <source>
        <dbReference type="ARBA" id="ARBA00022448"/>
    </source>
</evidence>
<evidence type="ECO:0000313" key="26">
    <source>
        <dbReference type="Proteomes" id="UP000441522"/>
    </source>
</evidence>
<dbReference type="EMBL" id="CYZI01000016">
    <property type="protein sequence ID" value="CUO73847.1"/>
    <property type="molecule type" value="Genomic_DNA"/>
</dbReference>
<dbReference type="EMBL" id="JAWDHD010000013">
    <property type="protein sequence ID" value="MDU0251380.1"/>
    <property type="molecule type" value="Genomic_DNA"/>
</dbReference>
<keyword evidence="3 7" id="KW-1134">Transmembrane beta strand</keyword>
<dbReference type="Gene3D" id="3.55.50.30">
    <property type="match status" value="1"/>
</dbReference>
<evidence type="ECO:0000256" key="6">
    <source>
        <dbReference type="ARBA" id="ARBA00023237"/>
    </source>
</evidence>
<evidence type="ECO:0000313" key="10">
    <source>
        <dbReference type="EMBL" id="CUO73847.1"/>
    </source>
</evidence>
<dbReference type="Proteomes" id="UP001181258">
    <property type="component" value="Unassembled WGS sequence"/>
</dbReference>
<keyword evidence="5 7" id="KW-0472">Membrane</keyword>
<dbReference type="EMBL" id="JAHOGA010000001">
    <property type="protein sequence ID" value="MBV3487059.1"/>
    <property type="molecule type" value="Genomic_DNA"/>
</dbReference>
<dbReference type="RefSeq" id="WP_016271303.1">
    <property type="nucleotide sequence ID" value="NZ_BAABYE010000001.1"/>
</dbReference>
<keyword evidence="10" id="KW-0675">Receptor</keyword>
<reference evidence="16 27" key="4">
    <citation type="submission" date="2019-09" db="EMBL/GenBank/DDBJ databases">
        <title>In-depth cultivation of the pig gut microbiome towards novel bacterial diversity and tailored functional studies.</title>
        <authorList>
            <person name="Wylensek D."/>
            <person name="Hitch T.C.A."/>
            <person name="Clavel T."/>
        </authorList>
    </citation>
    <scope>NUCLEOTIDE SEQUENCE [LARGE SCALE GENOMIC DNA]</scope>
    <source>
        <strain evidence="16 27">WCA-389-WT-3C</strain>
    </source>
</reference>
<dbReference type="Proteomes" id="UP000441522">
    <property type="component" value="Unassembled WGS sequence"/>
</dbReference>
<dbReference type="EMBL" id="JAQKEI010000009">
    <property type="protein sequence ID" value="MDB0851622.1"/>
    <property type="molecule type" value="Genomic_DNA"/>
</dbReference>
<dbReference type="Proteomes" id="UP001210999">
    <property type="component" value="Unassembled WGS sequence"/>
</dbReference>
<gene>
    <name evidence="20" type="ORF">DW043_02745</name>
    <name evidence="19" type="ORF">DW105_01855</name>
    <name evidence="18" type="ORF">DWV70_07340</name>
    <name evidence="17" type="ORF">DXC44_07280</name>
    <name evidence="10" type="ORF">ERS852457_02652</name>
    <name evidence="12" type="ORF">F9Z94_03365</name>
    <name evidence="16" type="ORF">FYJ30_13035</name>
    <name evidence="11" type="ORF">GAS29_10180</name>
    <name evidence="13" type="ORF">KSX14_00095</name>
    <name evidence="14" type="ORF">PL594_08900</name>
    <name evidence="15" type="ORF">RVY68_22660</name>
</gene>
<dbReference type="Proteomes" id="UP000462885">
    <property type="component" value="Unassembled WGS sequence"/>
</dbReference>
<accession>A0A174HKL4</accession>
<evidence type="ECO:0000259" key="9">
    <source>
        <dbReference type="Pfam" id="PF07715"/>
    </source>
</evidence>
<feature type="domain" description="TonB-dependent receptor plug" evidence="9">
    <location>
        <begin position="211"/>
        <end position="319"/>
    </location>
</feature>
<protein>
    <submittedName>
        <fullName evidence="10">Outer membrane receptor proteins, mostly Fe transport</fullName>
    </submittedName>
    <submittedName>
        <fullName evidence="17">SusC/RagA family TonB-linked outer membrane protein</fullName>
    </submittedName>
    <submittedName>
        <fullName evidence="11">TonB-dependent receptor</fullName>
    </submittedName>
</protein>
<dbReference type="Proteomes" id="UP000261278">
    <property type="component" value="Unassembled WGS sequence"/>
</dbReference>
<evidence type="ECO:0000313" key="15">
    <source>
        <dbReference type="EMBL" id="MDU0251380.1"/>
    </source>
</evidence>
<reference evidence="22 23" key="2">
    <citation type="submission" date="2018-08" db="EMBL/GenBank/DDBJ databases">
        <title>A genome reference for cultivated species of the human gut microbiota.</title>
        <authorList>
            <person name="Zou Y."/>
            <person name="Xue W."/>
            <person name="Luo G."/>
        </authorList>
    </citation>
    <scope>NUCLEOTIDE SEQUENCE [LARGE SCALE GENOMIC DNA]</scope>
    <source>
        <strain evidence="18 24">AF12-25</strain>
        <strain evidence="20 25">AF39-8AT</strain>
        <strain evidence="19 23">AM09-18</strain>
        <strain evidence="17 22">TF05-18</strain>
    </source>
</reference>
<evidence type="ECO:0000256" key="1">
    <source>
        <dbReference type="ARBA" id="ARBA00004571"/>
    </source>
</evidence>
<reference evidence="13" key="6">
    <citation type="submission" date="2021-06" db="EMBL/GenBank/DDBJ databases">
        <title>Collection of gut derived symbiotic bacterial strains cultured from healthy donors.</title>
        <authorList>
            <person name="Lin H."/>
            <person name="Littmann E."/>
            <person name="Pamer E.G."/>
        </authorList>
    </citation>
    <scope>NUCLEOTIDE SEQUENCE</scope>
    <source>
        <strain evidence="13">MSK.19.85</strain>
    </source>
</reference>
<evidence type="ECO:0000313" key="19">
    <source>
        <dbReference type="EMBL" id="RHJ80351.1"/>
    </source>
</evidence>
<dbReference type="InterPro" id="IPR023996">
    <property type="entry name" value="TonB-dep_OMP_SusC/RagA"/>
</dbReference>
<evidence type="ECO:0000313" key="22">
    <source>
        <dbReference type="Proteomes" id="UP000261278"/>
    </source>
</evidence>
<dbReference type="SUPFAM" id="SSF49464">
    <property type="entry name" value="Carboxypeptidase regulatory domain-like"/>
    <property type="match status" value="1"/>
</dbReference>
<dbReference type="PROSITE" id="PS52016">
    <property type="entry name" value="TONB_DEPENDENT_REC_3"/>
    <property type="match status" value="1"/>
</dbReference>
<reference evidence="14" key="7">
    <citation type="submission" date="2023-01" db="EMBL/GenBank/DDBJ databases">
        <title>Human gut microbiome strain richness.</title>
        <authorList>
            <person name="Chen-Liaw A."/>
        </authorList>
    </citation>
    <scope>NUCLEOTIDE SEQUENCE</scope>
    <source>
        <strain evidence="14">H9_m1001271B151109d0_201107</strain>
    </source>
</reference>
<evidence type="ECO:0000313" key="24">
    <source>
        <dbReference type="Proteomes" id="UP000285469"/>
    </source>
</evidence>
<evidence type="ECO:0000313" key="12">
    <source>
        <dbReference type="EMBL" id="KAB5441674.1"/>
    </source>
</evidence>
<dbReference type="Gene3D" id="2.40.170.20">
    <property type="entry name" value="TonB-dependent receptor, beta-barrel domain"/>
    <property type="match status" value="1"/>
</dbReference>
<dbReference type="Proteomes" id="UP000286392">
    <property type="component" value="Unassembled WGS sequence"/>
</dbReference>
<evidence type="ECO:0000313" key="14">
    <source>
        <dbReference type="EMBL" id="MDB0851622.1"/>
    </source>
</evidence>
<evidence type="ECO:0000259" key="8">
    <source>
        <dbReference type="Pfam" id="PF07660"/>
    </source>
</evidence>
<name>A0A174HKL4_PHOVU</name>
<dbReference type="EMBL" id="QSSN01000006">
    <property type="protein sequence ID" value="RGL87218.1"/>
    <property type="molecule type" value="Genomic_DNA"/>
</dbReference>
<dbReference type="InterPro" id="IPR039426">
    <property type="entry name" value="TonB-dep_rcpt-like"/>
</dbReference>
<reference evidence="11 26" key="3">
    <citation type="journal article" date="2019" name="Nat. Med.">
        <title>A library of human gut bacterial isolates paired with longitudinal multiomics data enables mechanistic microbiome research.</title>
        <authorList>
            <person name="Poyet M."/>
            <person name="Groussin M."/>
            <person name="Gibbons S.M."/>
            <person name="Avila-Pacheco J."/>
            <person name="Jiang X."/>
            <person name="Kearney S.M."/>
            <person name="Perrotta A.R."/>
            <person name="Berdy B."/>
            <person name="Zhao S."/>
            <person name="Lieberman T.D."/>
            <person name="Swanson P.K."/>
            <person name="Smith M."/>
            <person name="Roesemann S."/>
            <person name="Alexander J.E."/>
            <person name="Rich S.A."/>
            <person name="Livny J."/>
            <person name="Vlamakis H."/>
            <person name="Clish C."/>
            <person name="Bullock K."/>
            <person name="Deik A."/>
            <person name="Scott J."/>
            <person name="Pierce K.A."/>
            <person name="Xavier R.J."/>
            <person name="Alm E.J."/>
        </authorList>
    </citation>
    <scope>NUCLEOTIDE SEQUENCE [LARGE SCALE GENOMIC DNA]</scope>
    <source>
        <strain evidence="11 26">BIOML-A5</strain>
    </source>
</reference>
<dbReference type="EMBL" id="QROB01000002">
    <property type="protein sequence ID" value="RHK90603.1"/>
    <property type="molecule type" value="Genomic_DNA"/>
</dbReference>
<dbReference type="GO" id="GO:0009279">
    <property type="term" value="C:cell outer membrane"/>
    <property type="evidence" value="ECO:0007669"/>
    <property type="project" value="UniProtKB-SubCell"/>
</dbReference>
<dbReference type="Proteomes" id="UP000460950">
    <property type="component" value="Unassembled WGS sequence"/>
</dbReference>
<evidence type="ECO:0000313" key="21">
    <source>
        <dbReference type="Proteomes" id="UP000095333"/>
    </source>
</evidence>
<comment type="subcellular location">
    <subcellularLocation>
        <location evidence="1 7">Cell outer membrane</location>
        <topology evidence="1 7">Multi-pass membrane protein</topology>
    </subcellularLocation>
</comment>
<dbReference type="Gene3D" id="2.170.130.10">
    <property type="entry name" value="TonB-dependent receptor, plug domain"/>
    <property type="match status" value="1"/>
</dbReference>
<dbReference type="NCBIfam" id="TIGR04056">
    <property type="entry name" value="OMP_RagA_SusC"/>
    <property type="match status" value="1"/>
</dbReference>
<dbReference type="SUPFAM" id="SSF56935">
    <property type="entry name" value="Porins"/>
    <property type="match status" value="1"/>
</dbReference>
<dbReference type="FunFam" id="2.170.130.10:FF:000008">
    <property type="entry name" value="SusC/RagA family TonB-linked outer membrane protein"/>
    <property type="match status" value="1"/>
</dbReference>
<feature type="domain" description="Secretin/TonB short N-terminal" evidence="8">
    <location>
        <begin position="62"/>
        <end position="110"/>
    </location>
</feature>
<organism evidence="10 21">
    <name type="scientific">Phocaeicola vulgatus</name>
    <name type="common">Bacteroides vulgatus</name>
    <dbReference type="NCBI Taxonomy" id="821"/>
    <lineage>
        <taxon>Bacteria</taxon>
        <taxon>Pseudomonadati</taxon>
        <taxon>Bacteroidota</taxon>
        <taxon>Bacteroidia</taxon>
        <taxon>Bacteroidales</taxon>
        <taxon>Bacteroidaceae</taxon>
        <taxon>Phocaeicola</taxon>
    </lineage>
</organism>
<dbReference type="EMBL" id="WCIF01000002">
    <property type="protein sequence ID" value="KAB5441674.1"/>
    <property type="molecule type" value="Genomic_DNA"/>
</dbReference>
<evidence type="ECO:0000313" key="28">
    <source>
        <dbReference type="Proteomes" id="UP000462885"/>
    </source>
</evidence>
<reference evidence="10 21" key="1">
    <citation type="submission" date="2015-09" db="EMBL/GenBank/DDBJ databases">
        <authorList>
            <consortium name="Pathogen Informatics"/>
        </authorList>
    </citation>
    <scope>NUCLEOTIDE SEQUENCE [LARGE SCALE GENOMIC DNA]</scope>
    <source>
        <strain evidence="10 21">2789STDY5834842</strain>
    </source>
</reference>
<evidence type="ECO:0000313" key="18">
    <source>
        <dbReference type="EMBL" id="RGW48542.1"/>
    </source>
</evidence>
<evidence type="ECO:0000313" key="27">
    <source>
        <dbReference type="Proteomes" id="UP000460950"/>
    </source>
</evidence>
<dbReference type="EMBL" id="VULU01000023">
    <property type="protein sequence ID" value="MSS49190.1"/>
    <property type="molecule type" value="Genomic_DNA"/>
</dbReference>
<dbReference type="Pfam" id="PF13715">
    <property type="entry name" value="CarbopepD_reg_2"/>
    <property type="match status" value="1"/>
</dbReference>
<keyword evidence="2 7" id="KW-0813">Transport</keyword>
<evidence type="ECO:0000313" key="25">
    <source>
        <dbReference type="Proteomes" id="UP000286392"/>
    </source>
</evidence>
<evidence type="ECO:0000313" key="13">
    <source>
        <dbReference type="EMBL" id="MBV3487059.1"/>
    </source>
</evidence>
<dbReference type="Gene3D" id="2.60.40.1120">
    <property type="entry name" value="Carboxypeptidase-like, regulatory domain"/>
    <property type="match status" value="1"/>
</dbReference>
<evidence type="ECO:0000313" key="17">
    <source>
        <dbReference type="EMBL" id="RGL87218.1"/>
    </source>
</evidence>
<evidence type="ECO:0000313" key="11">
    <source>
        <dbReference type="EMBL" id="KAB3856305.1"/>
    </source>
</evidence>
<dbReference type="InterPro" id="IPR011662">
    <property type="entry name" value="Secretin/TonB_short_N"/>
</dbReference>
<dbReference type="InterPro" id="IPR036942">
    <property type="entry name" value="Beta-barrel_TonB_sf"/>
</dbReference>
<dbReference type="Pfam" id="PF07660">
    <property type="entry name" value="STN"/>
    <property type="match status" value="1"/>
</dbReference>
<dbReference type="InterPro" id="IPR023997">
    <property type="entry name" value="TonB-dep_OMP_SusC/RagA_CS"/>
</dbReference>
<evidence type="ECO:0000256" key="3">
    <source>
        <dbReference type="ARBA" id="ARBA00022452"/>
    </source>
</evidence>
<reference evidence="15" key="8">
    <citation type="submission" date="2023-10" db="EMBL/GenBank/DDBJ databases">
        <title>Genome of potential pathogenic bacteria in Crohn's disease.</title>
        <authorList>
            <person name="Rodriguez-Palacios A."/>
        </authorList>
    </citation>
    <scope>NUCLEOTIDE SEQUENCE</scope>
    <source>
        <strain evidence="15">CavFT-hAR107</strain>
    </source>
</reference>
<dbReference type="EMBL" id="QSAI01000011">
    <property type="protein sequence ID" value="RGW48542.1"/>
    <property type="molecule type" value="Genomic_DNA"/>
</dbReference>
<sequence>MNNLLITKENKKTKRFILVFLLFTIYFFNGSLILAQNERISVNVKNESVEVVLKKITKQTGVNFFYDQKKISQSSRVNLNVSNQTIETVLKSLSIQTGLYFNRNKNTINVGFDTKEKGLKILKGKVVDQNGEAVIGASIQVKGTTAGVITDINGNYELTNVPINAQIAISYIGYQTIILNANSKKLALVTLREDTELLDEVVVVGYGTMKKKDLLGATSMVSGDQLATNSSISVGGALQGKMSGINILSSSGFPGAETSISIRGVGTFGNGDASPLVVIDGIPVDQGFETLNPSDIESVNVLKDASSAAIYGSRAANGVILITTKKGAEGKAKVSLNATWGIQKPSHMMDLLSAEEFVSAILEMRDNKKAIDGGNPTTKYDGLNPADFGVGTNWGDHIYSSAPTLNINANISGGTDKLHYYLSAEYLNQEGIALNTGYQKAGFRSNIEAQVSKMFKIGNNANMTYRYTEGSGGTRFSDVIFNAPIIPAYDEDGSYGEPDTQLTGSKNAIAEVGWNTPNNHNYRLMDNLFMEFQITDWLKFRFNGGIDIVYNEYKSFLPKFNDGGQTNTRNSYTETRSKNFMWMTDYLLYFDKTFGKHAIHAMGGFSQQLFTKDDLSGTAKDFVSEVDNMHVINGGTNARERGLSGGKSELALASYFGRINYDYAGRYLFSFNLRADGSSRFRKDKRWGVFPSFSGAWRISEEKFFNVKPVSNLKLRASWGQLGNQSIGSWYPTIASVSKENVVFGTAADNQILYAGYTQSKLGNKSLEWETTTVTNIGVDLGFFNNSLSFSADYFVKNTSGILRSMVLPLSVGLGAPNMNYAEVQNRGLDLEISYKGNIRDLHYSVGANVSFLHNEIKKLSSGINEEVIDIGCYGGVTINRIGEPISALYGYKTDGVITTSEEAKKYKDMGQGNAKVGRLKYKDLDGNGVIDGKDRTILGSFIPKATAGMTLSADWKGFDLNMVFSGVFGRKQHSPMSFQNRMPNRNMSRHWYDNRWTLGSDPAGKYPALIQGENYEEMTDLMVANSSFVKMKSLTLGYTFNLKPTRIRVFLSGENLFTIKDKTFDGFDPENGNSVGHYTNWGDDFPTPRILLIGTNLTF</sequence>
<reference evidence="12 28" key="5">
    <citation type="submission" date="2019-10" db="EMBL/GenBank/DDBJ databases">
        <title>Genome Sequence and Assembly of iSURF_14.</title>
        <authorList>
            <person name="Wucher B.R."/>
            <person name="Ruoff K.L."/>
            <person name="Price C.E."/>
            <person name="Valls R.R."/>
            <person name="O'Toole G.A."/>
        </authorList>
    </citation>
    <scope>NUCLEOTIDE SEQUENCE [LARGE SCALE GENOMIC DNA]</scope>
    <source>
        <strain evidence="12 28">ANK132K_3B</strain>
    </source>
</reference>
<dbReference type="Proteomes" id="UP000095333">
    <property type="component" value="Unassembled WGS sequence"/>
</dbReference>
<evidence type="ECO:0000256" key="7">
    <source>
        <dbReference type="PROSITE-ProRule" id="PRU01360"/>
    </source>
</evidence>
<dbReference type="Proteomes" id="UP000285469">
    <property type="component" value="Unassembled WGS sequence"/>
</dbReference>
<dbReference type="InterPro" id="IPR012910">
    <property type="entry name" value="Plug_dom"/>
</dbReference>
<dbReference type="Pfam" id="PF07715">
    <property type="entry name" value="Plug"/>
    <property type="match status" value="1"/>
</dbReference>
<dbReference type="Proteomes" id="UP000283958">
    <property type="component" value="Unassembled WGS sequence"/>
</dbReference>
<evidence type="ECO:0000256" key="5">
    <source>
        <dbReference type="ARBA" id="ARBA00023136"/>
    </source>
</evidence>
<keyword evidence="6 7" id="KW-0998">Cell outer membrane</keyword>